<name>A0ABV9DZF3_9ACTN</name>
<dbReference type="RefSeq" id="WP_378577275.1">
    <property type="nucleotide sequence ID" value="NZ_JBHSFQ010000022.1"/>
</dbReference>
<dbReference type="EMBL" id="JBHSFQ010000022">
    <property type="protein sequence ID" value="MFC4564286.1"/>
    <property type="molecule type" value="Genomic_DNA"/>
</dbReference>
<dbReference type="CDD" id="cd17535">
    <property type="entry name" value="REC_NarL-like"/>
    <property type="match status" value="1"/>
</dbReference>
<dbReference type="Gene3D" id="1.10.10.10">
    <property type="entry name" value="Winged helix-like DNA-binding domain superfamily/Winged helix DNA-binding domain"/>
    <property type="match status" value="1"/>
</dbReference>
<comment type="caution">
    <text evidence="6">The sequence shown here is derived from an EMBL/GenBank/DDBJ whole genome shotgun (WGS) entry which is preliminary data.</text>
</comment>
<evidence type="ECO:0000256" key="2">
    <source>
        <dbReference type="ARBA" id="ARBA00023125"/>
    </source>
</evidence>
<evidence type="ECO:0000256" key="3">
    <source>
        <dbReference type="PROSITE-ProRule" id="PRU00169"/>
    </source>
</evidence>
<evidence type="ECO:0000259" key="5">
    <source>
        <dbReference type="PROSITE" id="PS50110"/>
    </source>
</evidence>
<dbReference type="SMART" id="SM00421">
    <property type="entry name" value="HTH_LUXR"/>
    <property type="match status" value="1"/>
</dbReference>
<dbReference type="PROSITE" id="PS50043">
    <property type="entry name" value="HTH_LUXR_2"/>
    <property type="match status" value="1"/>
</dbReference>
<dbReference type="Pfam" id="PF00196">
    <property type="entry name" value="GerE"/>
    <property type="match status" value="1"/>
</dbReference>
<sequence>MLLADDHTLFRNALTELLHMEDDLRVVGVASDVNEALKGVEEHRPDVALLDIHMPGNEQPRTTVRRVRQISPGTQVLILTMYDDARLARDLLPLGIRGYLHKTVTGQVLTSAVREAAVPNGRVTLSMSSDILTEPEEKSPLSPREMEVLELAARGRSNHQIARRLGITEGTVKRHMRNIFDKLAAQSRVEAANIAIAAGIIASPVAVPPARHPMYTT</sequence>
<dbReference type="InterPro" id="IPR000792">
    <property type="entry name" value="Tscrpt_reg_LuxR_C"/>
</dbReference>
<keyword evidence="7" id="KW-1185">Reference proteome</keyword>
<feature type="domain" description="Response regulatory" evidence="5">
    <location>
        <begin position="1"/>
        <end position="117"/>
    </location>
</feature>
<protein>
    <submittedName>
        <fullName evidence="6">Response regulator</fullName>
    </submittedName>
</protein>
<dbReference type="PRINTS" id="PR00038">
    <property type="entry name" value="HTHLUXR"/>
</dbReference>
<organism evidence="6 7">
    <name type="scientific">Nocardiopsis mangrovi</name>
    <dbReference type="NCBI Taxonomy" id="1179818"/>
    <lineage>
        <taxon>Bacteria</taxon>
        <taxon>Bacillati</taxon>
        <taxon>Actinomycetota</taxon>
        <taxon>Actinomycetes</taxon>
        <taxon>Streptosporangiales</taxon>
        <taxon>Nocardiopsidaceae</taxon>
        <taxon>Nocardiopsis</taxon>
    </lineage>
</organism>
<feature type="modified residue" description="4-aspartylphosphate" evidence="3">
    <location>
        <position position="51"/>
    </location>
</feature>
<dbReference type="CDD" id="cd06170">
    <property type="entry name" value="LuxR_C_like"/>
    <property type="match status" value="1"/>
</dbReference>
<evidence type="ECO:0000259" key="4">
    <source>
        <dbReference type="PROSITE" id="PS50043"/>
    </source>
</evidence>
<reference evidence="7" key="1">
    <citation type="journal article" date="2019" name="Int. J. Syst. Evol. Microbiol.">
        <title>The Global Catalogue of Microorganisms (GCM) 10K type strain sequencing project: providing services to taxonomists for standard genome sequencing and annotation.</title>
        <authorList>
            <consortium name="The Broad Institute Genomics Platform"/>
            <consortium name="The Broad Institute Genome Sequencing Center for Infectious Disease"/>
            <person name="Wu L."/>
            <person name="Ma J."/>
        </authorList>
    </citation>
    <scope>NUCLEOTIDE SEQUENCE [LARGE SCALE GENOMIC DNA]</scope>
    <source>
        <strain evidence="7">XZYJ18</strain>
    </source>
</reference>
<accession>A0ABV9DZF3</accession>
<keyword evidence="1 3" id="KW-0597">Phosphoprotein</keyword>
<dbReference type="SMART" id="SM00448">
    <property type="entry name" value="REC"/>
    <property type="match status" value="1"/>
</dbReference>
<dbReference type="InterPro" id="IPR011006">
    <property type="entry name" value="CheY-like_superfamily"/>
</dbReference>
<proteinExistence type="predicted"/>
<dbReference type="PROSITE" id="PS50110">
    <property type="entry name" value="RESPONSE_REGULATORY"/>
    <property type="match status" value="1"/>
</dbReference>
<dbReference type="InterPro" id="IPR036388">
    <property type="entry name" value="WH-like_DNA-bd_sf"/>
</dbReference>
<evidence type="ECO:0000313" key="7">
    <source>
        <dbReference type="Proteomes" id="UP001595923"/>
    </source>
</evidence>
<dbReference type="InterPro" id="IPR058245">
    <property type="entry name" value="NreC/VraR/RcsB-like_REC"/>
</dbReference>
<gene>
    <name evidence="6" type="ORF">ACFO4E_20685</name>
</gene>
<dbReference type="Pfam" id="PF00072">
    <property type="entry name" value="Response_reg"/>
    <property type="match status" value="1"/>
</dbReference>
<feature type="domain" description="HTH luxR-type" evidence="4">
    <location>
        <begin position="134"/>
        <end position="199"/>
    </location>
</feature>
<dbReference type="PANTHER" id="PTHR43214">
    <property type="entry name" value="TWO-COMPONENT RESPONSE REGULATOR"/>
    <property type="match status" value="1"/>
</dbReference>
<dbReference type="PROSITE" id="PS00622">
    <property type="entry name" value="HTH_LUXR_1"/>
    <property type="match status" value="1"/>
</dbReference>
<dbReference type="Proteomes" id="UP001595923">
    <property type="component" value="Unassembled WGS sequence"/>
</dbReference>
<evidence type="ECO:0000313" key="6">
    <source>
        <dbReference type="EMBL" id="MFC4564286.1"/>
    </source>
</evidence>
<dbReference type="InterPro" id="IPR016032">
    <property type="entry name" value="Sig_transdc_resp-reg_C-effctor"/>
</dbReference>
<keyword evidence="2" id="KW-0238">DNA-binding</keyword>
<evidence type="ECO:0000256" key="1">
    <source>
        <dbReference type="ARBA" id="ARBA00022553"/>
    </source>
</evidence>
<dbReference type="InterPro" id="IPR001789">
    <property type="entry name" value="Sig_transdc_resp-reg_receiver"/>
</dbReference>
<dbReference type="SUPFAM" id="SSF46894">
    <property type="entry name" value="C-terminal effector domain of the bipartite response regulators"/>
    <property type="match status" value="1"/>
</dbReference>
<dbReference type="Gene3D" id="3.40.50.2300">
    <property type="match status" value="1"/>
</dbReference>
<dbReference type="SUPFAM" id="SSF52172">
    <property type="entry name" value="CheY-like"/>
    <property type="match status" value="1"/>
</dbReference>
<dbReference type="InterPro" id="IPR039420">
    <property type="entry name" value="WalR-like"/>
</dbReference>
<dbReference type="PANTHER" id="PTHR43214:SF42">
    <property type="entry name" value="TRANSCRIPTIONAL REGULATORY PROTEIN DESR"/>
    <property type="match status" value="1"/>
</dbReference>